<reference evidence="1 2" key="2">
    <citation type="submission" date="2018-11" db="EMBL/GenBank/DDBJ databases">
        <authorList>
            <consortium name="Pathogen Informatics"/>
        </authorList>
    </citation>
    <scope>NUCLEOTIDE SEQUENCE [LARGE SCALE GENOMIC DNA]</scope>
</reference>
<name>A0A0M3JCD5_ANISI</name>
<dbReference type="AlphaFoldDB" id="A0A0M3JCD5"/>
<evidence type="ECO:0000313" key="1">
    <source>
        <dbReference type="EMBL" id="VDK24957.1"/>
    </source>
</evidence>
<accession>A0A0M3JCD5</accession>
<protein>
    <submittedName>
        <fullName evidence="3">Oxidoreductase</fullName>
    </submittedName>
</protein>
<keyword evidence="2" id="KW-1185">Reference proteome</keyword>
<sequence>MCMRGMETVGKPPNRVDLDTQFGQEFAQNVAAAALVTTGISWVPRTVLLDFCLANGRGTSSKTASPS</sequence>
<evidence type="ECO:0000313" key="2">
    <source>
        <dbReference type="Proteomes" id="UP000267096"/>
    </source>
</evidence>
<proteinExistence type="predicted"/>
<dbReference type="Proteomes" id="UP000267096">
    <property type="component" value="Unassembled WGS sequence"/>
</dbReference>
<evidence type="ECO:0000313" key="3">
    <source>
        <dbReference type="WBParaSite" id="ASIM_0000526501-mRNA-1"/>
    </source>
</evidence>
<organism evidence="3">
    <name type="scientific">Anisakis simplex</name>
    <name type="common">Herring worm</name>
    <dbReference type="NCBI Taxonomy" id="6269"/>
    <lineage>
        <taxon>Eukaryota</taxon>
        <taxon>Metazoa</taxon>
        <taxon>Ecdysozoa</taxon>
        <taxon>Nematoda</taxon>
        <taxon>Chromadorea</taxon>
        <taxon>Rhabditida</taxon>
        <taxon>Spirurina</taxon>
        <taxon>Ascaridomorpha</taxon>
        <taxon>Ascaridoidea</taxon>
        <taxon>Anisakidae</taxon>
        <taxon>Anisakis</taxon>
        <taxon>Anisakis simplex complex</taxon>
    </lineage>
</organism>
<gene>
    <name evidence="1" type="ORF">ASIM_LOCUS5072</name>
</gene>
<dbReference type="EMBL" id="UYRR01009549">
    <property type="protein sequence ID" value="VDK24957.1"/>
    <property type="molecule type" value="Genomic_DNA"/>
</dbReference>
<reference evidence="3" key="1">
    <citation type="submission" date="2017-02" db="UniProtKB">
        <authorList>
            <consortium name="WormBaseParasite"/>
        </authorList>
    </citation>
    <scope>IDENTIFICATION</scope>
</reference>
<dbReference type="WBParaSite" id="ASIM_0000526501-mRNA-1">
    <property type="protein sequence ID" value="ASIM_0000526501-mRNA-1"/>
    <property type="gene ID" value="ASIM_0000526501"/>
</dbReference>